<protein>
    <submittedName>
        <fullName evidence="3">Uncharacterized protein</fullName>
    </submittedName>
</protein>
<evidence type="ECO:0000259" key="1">
    <source>
        <dbReference type="Pfam" id="PF06792"/>
    </source>
</evidence>
<dbReference type="Pfam" id="PF06792">
    <property type="entry name" value="UPF0261"/>
    <property type="match status" value="1"/>
</dbReference>
<sequence length="160" mass="17495">MRKAAPLGLSKLVVSTVTSGDTGLVIGECDITLMYSVVDISGTNRLLREVLGDAAGAMIGMASTYQHRLAKRRTQTAQDKQREKKKTRVGITMFSVTTPFVDRVRCHLKDNYSVEVYVFYATGHGGKAMERLVEEGRLDAILDITTTEICDLITGGTMSC</sequence>
<dbReference type="Gene3D" id="3.40.50.12020">
    <property type="entry name" value="Uncharacterised protein family UPF0261, NN domain"/>
    <property type="match status" value="1"/>
</dbReference>
<feature type="domain" description="UPF0261" evidence="2">
    <location>
        <begin position="86"/>
        <end position="160"/>
    </location>
</feature>
<dbReference type="Gene3D" id="3.40.50.12030">
    <property type="entry name" value="Uncharacterised protein family UPF0261, NC domain"/>
    <property type="match status" value="1"/>
</dbReference>
<organism evidence="3 4">
    <name type="scientific">Penicillium cf. viridicatum</name>
    <dbReference type="NCBI Taxonomy" id="2972119"/>
    <lineage>
        <taxon>Eukaryota</taxon>
        <taxon>Fungi</taxon>
        <taxon>Dikarya</taxon>
        <taxon>Ascomycota</taxon>
        <taxon>Pezizomycotina</taxon>
        <taxon>Eurotiomycetes</taxon>
        <taxon>Eurotiomycetidae</taxon>
        <taxon>Eurotiales</taxon>
        <taxon>Aspergillaceae</taxon>
        <taxon>Penicillium</taxon>
    </lineage>
</organism>
<keyword evidence="4" id="KW-1185">Reference proteome</keyword>
<dbReference type="Proteomes" id="UP001150942">
    <property type="component" value="Unassembled WGS sequence"/>
</dbReference>
<dbReference type="OrthoDB" id="10264588at2759"/>
<dbReference type="InterPro" id="IPR044122">
    <property type="entry name" value="UPF0261_N"/>
</dbReference>
<reference evidence="3" key="2">
    <citation type="journal article" date="2023" name="IMA Fungus">
        <title>Comparative genomic study of the Penicillium genus elucidates a diverse pangenome and 15 lateral gene transfer events.</title>
        <authorList>
            <person name="Petersen C."/>
            <person name="Sorensen T."/>
            <person name="Nielsen M.R."/>
            <person name="Sondergaard T.E."/>
            <person name="Sorensen J.L."/>
            <person name="Fitzpatrick D.A."/>
            <person name="Frisvad J.C."/>
            <person name="Nielsen K.L."/>
        </authorList>
    </citation>
    <scope>NUCLEOTIDE SEQUENCE</scope>
    <source>
        <strain evidence="3">IBT 20477</strain>
    </source>
</reference>
<dbReference type="PANTHER" id="PTHR31862:SF1">
    <property type="entry name" value="UPF0261 DOMAIN PROTEIN (AFU_ORTHOLOGUE AFUA_1G10120)"/>
    <property type="match status" value="1"/>
</dbReference>
<dbReference type="InterPro" id="IPR056778">
    <property type="entry name" value="UPF0261_C"/>
</dbReference>
<evidence type="ECO:0000259" key="2">
    <source>
        <dbReference type="Pfam" id="PF23189"/>
    </source>
</evidence>
<evidence type="ECO:0000313" key="4">
    <source>
        <dbReference type="Proteomes" id="UP001150942"/>
    </source>
</evidence>
<proteinExistence type="predicted"/>
<gene>
    <name evidence="3" type="ORF">N7449_010133</name>
</gene>
<dbReference type="EMBL" id="JAPQKQ010000007">
    <property type="protein sequence ID" value="KAJ5187139.1"/>
    <property type="molecule type" value="Genomic_DNA"/>
</dbReference>
<evidence type="ECO:0000313" key="3">
    <source>
        <dbReference type="EMBL" id="KAJ5187139.1"/>
    </source>
</evidence>
<reference evidence="3" key="1">
    <citation type="submission" date="2022-11" db="EMBL/GenBank/DDBJ databases">
        <authorList>
            <person name="Petersen C."/>
        </authorList>
    </citation>
    <scope>NUCLEOTIDE SEQUENCE</scope>
    <source>
        <strain evidence="3">IBT 20477</strain>
    </source>
</reference>
<accession>A0A9W9IXY0</accession>
<comment type="caution">
    <text evidence="3">The sequence shown here is derived from an EMBL/GenBank/DDBJ whole genome shotgun (WGS) entry which is preliminary data.</text>
</comment>
<dbReference type="AlphaFoldDB" id="A0A9W9IXY0"/>
<dbReference type="PANTHER" id="PTHR31862">
    <property type="entry name" value="UPF0261 DOMAIN PROTEIN (AFU_ORTHOLOGUE AFUA_1G10120)"/>
    <property type="match status" value="1"/>
</dbReference>
<feature type="domain" description="UPF0261" evidence="1">
    <location>
        <begin position="1"/>
        <end position="66"/>
    </location>
</feature>
<name>A0A9W9IXY0_9EURO</name>
<dbReference type="Pfam" id="PF23189">
    <property type="entry name" value="UPF0261_C"/>
    <property type="match status" value="1"/>
</dbReference>
<dbReference type="InterPro" id="IPR051353">
    <property type="entry name" value="Tobamovirus_resist_UPF0261"/>
</dbReference>